<gene>
    <name evidence="1" type="ORF">Q5Y73_22160</name>
</gene>
<proteinExistence type="predicted"/>
<accession>A0ABT9J5B3</accession>
<dbReference type="Proteomes" id="UP001231941">
    <property type="component" value="Unassembled WGS sequence"/>
</dbReference>
<name>A0ABT9J5B3_9BACL</name>
<sequence length="57" mass="6821">MKTITWSNELYKIIRNLKVTDKEKRNSIISELKLSKKEKDAVKNALNEDKKKEVFPW</sequence>
<evidence type="ECO:0000313" key="2">
    <source>
        <dbReference type="Proteomes" id="UP001231941"/>
    </source>
</evidence>
<organism evidence="1 2">
    <name type="scientific">Chengkuizengella axinellae</name>
    <dbReference type="NCBI Taxonomy" id="3064388"/>
    <lineage>
        <taxon>Bacteria</taxon>
        <taxon>Bacillati</taxon>
        <taxon>Bacillota</taxon>
        <taxon>Bacilli</taxon>
        <taxon>Bacillales</taxon>
        <taxon>Paenibacillaceae</taxon>
        <taxon>Chengkuizengella</taxon>
    </lineage>
</organism>
<evidence type="ECO:0000313" key="1">
    <source>
        <dbReference type="EMBL" id="MDP5276801.1"/>
    </source>
</evidence>
<reference evidence="1 2" key="1">
    <citation type="submission" date="2023-08" db="EMBL/GenBank/DDBJ databases">
        <authorList>
            <person name="Park J.-S."/>
        </authorList>
    </citation>
    <scope>NUCLEOTIDE SEQUENCE [LARGE SCALE GENOMIC DNA]</scope>
    <source>
        <strain evidence="1 2">2205SS18-9</strain>
    </source>
</reference>
<dbReference type="EMBL" id="JAVAMP010000019">
    <property type="protein sequence ID" value="MDP5276801.1"/>
    <property type="molecule type" value="Genomic_DNA"/>
</dbReference>
<comment type="caution">
    <text evidence="1">The sequence shown here is derived from an EMBL/GenBank/DDBJ whole genome shotgun (WGS) entry which is preliminary data.</text>
</comment>
<protein>
    <submittedName>
        <fullName evidence="1">Uncharacterized protein</fullName>
    </submittedName>
</protein>
<keyword evidence="2" id="KW-1185">Reference proteome</keyword>
<dbReference type="RefSeq" id="WP_305994110.1">
    <property type="nucleotide sequence ID" value="NZ_JAVAMP010000019.1"/>
</dbReference>